<feature type="region of interest" description="Disordered" evidence="2">
    <location>
        <begin position="233"/>
        <end position="279"/>
    </location>
</feature>
<dbReference type="InterPro" id="IPR014756">
    <property type="entry name" value="Ig_E-set"/>
</dbReference>
<comment type="caution">
    <text evidence="4">The sequence shown here is derived from an EMBL/GenBank/DDBJ whole genome shotgun (WGS) entry which is preliminary data.</text>
</comment>
<accession>A0ABQ9XAD1</accession>
<feature type="compositionally biased region" description="Basic and acidic residues" evidence="2">
    <location>
        <begin position="167"/>
        <end position="178"/>
    </location>
</feature>
<evidence type="ECO:0000256" key="1">
    <source>
        <dbReference type="ARBA" id="ARBA00010926"/>
    </source>
</evidence>
<comment type="similarity">
    <text evidence="1">Belongs to the 5'-AMP-activated protein kinase beta subunit family.</text>
</comment>
<dbReference type="EMBL" id="JARBJD010000155">
    <property type="protein sequence ID" value="KAK2949493.1"/>
    <property type="molecule type" value="Genomic_DNA"/>
</dbReference>
<dbReference type="Proteomes" id="UP001281761">
    <property type="component" value="Unassembled WGS sequence"/>
</dbReference>
<feature type="compositionally biased region" description="Pro residues" evidence="2">
    <location>
        <begin position="94"/>
        <end position="108"/>
    </location>
</feature>
<feature type="compositionally biased region" description="Basic and acidic residues" evidence="2">
    <location>
        <begin position="270"/>
        <end position="279"/>
    </location>
</feature>
<proteinExistence type="inferred from homology"/>
<dbReference type="PANTHER" id="PTHR10343">
    <property type="entry name" value="5'-AMP-ACTIVATED PROTEIN KINASE , BETA SUBUNIT"/>
    <property type="match status" value="1"/>
</dbReference>
<feature type="compositionally biased region" description="Low complexity" evidence="2">
    <location>
        <begin position="68"/>
        <end position="85"/>
    </location>
</feature>
<dbReference type="Gene3D" id="2.60.40.10">
    <property type="entry name" value="Immunoglobulins"/>
    <property type="match status" value="1"/>
</dbReference>
<dbReference type="PANTHER" id="PTHR10343:SF84">
    <property type="entry name" value="5'-AMP-ACTIVATED PROTEIN KINASE SUBUNIT BETA-1"/>
    <property type="match status" value="1"/>
</dbReference>
<keyword evidence="5" id="KW-1185">Reference proteome</keyword>
<protein>
    <recommendedName>
        <fullName evidence="3">AMP-activated protein kinase glycogen-binding domain-containing protein</fullName>
    </recommendedName>
</protein>
<feature type="compositionally biased region" description="Polar residues" evidence="2">
    <location>
        <begin position="149"/>
        <end position="166"/>
    </location>
</feature>
<organism evidence="4 5">
    <name type="scientific">Blattamonas nauphoetae</name>
    <dbReference type="NCBI Taxonomy" id="2049346"/>
    <lineage>
        <taxon>Eukaryota</taxon>
        <taxon>Metamonada</taxon>
        <taxon>Preaxostyla</taxon>
        <taxon>Oxymonadida</taxon>
        <taxon>Blattamonas</taxon>
    </lineage>
</organism>
<feature type="domain" description="AMP-activated protein kinase glycogen-binding" evidence="3">
    <location>
        <begin position="189"/>
        <end position="237"/>
    </location>
</feature>
<gene>
    <name evidence="4" type="ORF">BLNAU_15581</name>
</gene>
<evidence type="ECO:0000259" key="3">
    <source>
        <dbReference type="Pfam" id="PF16561"/>
    </source>
</evidence>
<reference evidence="4 5" key="1">
    <citation type="journal article" date="2022" name="bioRxiv">
        <title>Genomics of Preaxostyla Flagellates Illuminates Evolutionary Transitions and the Path Towards Mitochondrial Loss.</title>
        <authorList>
            <person name="Novak L.V.F."/>
            <person name="Treitli S.C."/>
            <person name="Pyrih J."/>
            <person name="Halakuc P."/>
            <person name="Pipaliya S.V."/>
            <person name="Vacek V."/>
            <person name="Brzon O."/>
            <person name="Soukal P."/>
            <person name="Eme L."/>
            <person name="Dacks J.B."/>
            <person name="Karnkowska A."/>
            <person name="Elias M."/>
            <person name="Hampl V."/>
        </authorList>
    </citation>
    <scope>NUCLEOTIDE SEQUENCE [LARGE SCALE GENOMIC DNA]</scope>
    <source>
        <strain evidence="4">NAU3</strain>
        <tissue evidence="4">Gut</tissue>
    </source>
</reference>
<feature type="compositionally biased region" description="Pro residues" evidence="2">
    <location>
        <begin position="239"/>
        <end position="251"/>
    </location>
</feature>
<feature type="compositionally biased region" description="Basic and acidic residues" evidence="2">
    <location>
        <begin position="1"/>
        <end position="10"/>
    </location>
</feature>
<evidence type="ECO:0000256" key="2">
    <source>
        <dbReference type="SAM" id="MobiDB-lite"/>
    </source>
</evidence>
<dbReference type="InterPro" id="IPR050827">
    <property type="entry name" value="CRP1_MDG1_kinase"/>
</dbReference>
<feature type="region of interest" description="Disordered" evidence="2">
    <location>
        <begin position="149"/>
        <end position="178"/>
    </location>
</feature>
<dbReference type="Pfam" id="PF16561">
    <property type="entry name" value="AMPK1_CBM"/>
    <property type="match status" value="1"/>
</dbReference>
<dbReference type="InterPro" id="IPR032640">
    <property type="entry name" value="AMPK1_CBM"/>
</dbReference>
<dbReference type="InterPro" id="IPR013783">
    <property type="entry name" value="Ig-like_fold"/>
</dbReference>
<dbReference type="CDD" id="cd02859">
    <property type="entry name" value="E_set_AMPKbeta_like_N"/>
    <property type="match status" value="1"/>
</dbReference>
<feature type="region of interest" description="Disordered" evidence="2">
    <location>
        <begin position="1"/>
        <end position="108"/>
    </location>
</feature>
<sequence length="413" mass="46659">MGNTSAKEDNPAPIVSQTSSRRATKKEPYSFTESEGDLFQARDKDLKQRPQHTFNPIQTDVEPHNSTNNSPAKPNPAAQPQKVQPESPIRPNCTSPPFPSNPEPQPVVPEDPFLELSFTWTYGAVNSVFIAGSFNQWKNKIALTAIRSLNDSNGPSHTDLSSGNYSDKQRQELETDRLENDGKTTKWVKKWSIAVKLRPGTYYYKFIVDNQWRHDPHLPNGVDTAGTQVNILTLTPNNPQTPPKPTVQPWPKPEEPNDTPITPLASPSHSKQESDKAEHERRKIMLEKVFSRGYSQVVPPQEVFTASAKPLTIPATFRLFFDPLQYTTYHHIIQKKNYHNDVHISSCLSNQYRFNHKSFTVVIYQPADSAKSESEVAERSKTLLDSLLIKTQRQTLLDYATTVQRLSTTTLNG</sequence>
<evidence type="ECO:0000313" key="5">
    <source>
        <dbReference type="Proteomes" id="UP001281761"/>
    </source>
</evidence>
<evidence type="ECO:0000313" key="4">
    <source>
        <dbReference type="EMBL" id="KAK2949493.1"/>
    </source>
</evidence>
<name>A0ABQ9XAD1_9EUKA</name>
<dbReference type="SUPFAM" id="SSF81296">
    <property type="entry name" value="E set domains"/>
    <property type="match status" value="1"/>
</dbReference>